<accession>A0A5C6S0D2</accession>
<dbReference type="EMBL" id="VOOS01000001">
    <property type="protein sequence ID" value="TXB67300.1"/>
    <property type="molecule type" value="Genomic_DNA"/>
</dbReference>
<dbReference type="RefSeq" id="WP_147098706.1">
    <property type="nucleotide sequence ID" value="NZ_VOOS01000001.1"/>
</dbReference>
<keyword evidence="1 2" id="KW-0732">Signal</keyword>
<organism evidence="4 5">
    <name type="scientific">Vicingus serpentipes</name>
    <dbReference type="NCBI Taxonomy" id="1926625"/>
    <lineage>
        <taxon>Bacteria</taxon>
        <taxon>Pseudomonadati</taxon>
        <taxon>Bacteroidota</taxon>
        <taxon>Flavobacteriia</taxon>
        <taxon>Flavobacteriales</taxon>
        <taxon>Vicingaceae</taxon>
        <taxon>Vicingus</taxon>
    </lineage>
</organism>
<protein>
    <submittedName>
        <fullName evidence="4">T9SS type A sorting domain-containing protein</fullName>
    </submittedName>
</protein>
<evidence type="ECO:0000256" key="1">
    <source>
        <dbReference type="ARBA" id="ARBA00022729"/>
    </source>
</evidence>
<reference evidence="4 5" key="1">
    <citation type="submission" date="2019-08" db="EMBL/GenBank/DDBJ databases">
        <title>Genome of Vicingus serpentipes NCIMB 15042.</title>
        <authorList>
            <person name="Bowman J.P."/>
        </authorList>
    </citation>
    <scope>NUCLEOTIDE SEQUENCE [LARGE SCALE GENOMIC DNA]</scope>
    <source>
        <strain evidence="4 5">NCIMB 15042</strain>
    </source>
</reference>
<dbReference type="InterPro" id="IPR026444">
    <property type="entry name" value="Secre_tail"/>
</dbReference>
<keyword evidence="5" id="KW-1185">Reference proteome</keyword>
<dbReference type="Pfam" id="PF18962">
    <property type="entry name" value="Por_Secre_tail"/>
    <property type="match status" value="1"/>
</dbReference>
<evidence type="ECO:0000313" key="4">
    <source>
        <dbReference type="EMBL" id="TXB67300.1"/>
    </source>
</evidence>
<dbReference type="NCBIfam" id="TIGR04183">
    <property type="entry name" value="Por_Secre_tail"/>
    <property type="match status" value="1"/>
</dbReference>
<comment type="caution">
    <text evidence="4">The sequence shown here is derived from an EMBL/GenBank/DDBJ whole genome shotgun (WGS) entry which is preliminary data.</text>
</comment>
<evidence type="ECO:0000259" key="3">
    <source>
        <dbReference type="Pfam" id="PF18962"/>
    </source>
</evidence>
<dbReference type="Proteomes" id="UP000321721">
    <property type="component" value="Unassembled WGS sequence"/>
</dbReference>
<feature type="signal peptide" evidence="2">
    <location>
        <begin position="1"/>
        <end position="20"/>
    </location>
</feature>
<proteinExistence type="predicted"/>
<feature type="chain" id="PRO_5022754502" evidence="2">
    <location>
        <begin position="21"/>
        <end position="364"/>
    </location>
</feature>
<feature type="domain" description="Secretion system C-terminal sorting" evidence="3">
    <location>
        <begin position="285"/>
        <end position="363"/>
    </location>
</feature>
<evidence type="ECO:0000313" key="5">
    <source>
        <dbReference type="Proteomes" id="UP000321721"/>
    </source>
</evidence>
<sequence length="364" mass="39784">MRKLYILFTFLIAGITAIVAQPTLTQANFVHTIGESTFYYLADTNTTTLNPALGANVIFDYTTVDALGISQTDFYVDPASTAGAADFPTADYCEKTNLGDTNFIYSKSNVDSLFTVGFIADIVGFGVVTAKYDADPETVMKFPFNYGDFYTDNYSGTFDVNYSGIPVSTNGEGNVTVAADAWGRLDLPFATSFDSVVRIRRVEHAVTDTIFIPFPFNLEILPITIDAIVVSYYKPSHGKSPILSFIEGTYQQDGAVIASNKTIACQYPLLATDVKEYELSNSLNLYPNPTQNGQSELIFNIENTANAKVELLNNLGQTISTIYQGQANSGVNKFEINTSSLSSGVYFVNVLIDNAKITRKLIVE</sequence>
<gene>
    <name evidence="4" type="ORF">FRY74_03685</name>
</gene>
<evidence type="ECO:0000256" key="2">
    <source>
        <dbReference type="SAM" id="SignalP"/>
    </source>
</evidence>
<dbReference type="OrthoDB" id="862563at2"/>
<dbReference type="AlphaFoldDB" id="A0A5C6S0D2"/>
<name>A0A5C6S0D2_9FLAO</name>